<reference evidence="4" key="1">
    <citation type="submission" date="2015-11" db="EMBL/GenBank/DDBJ databases">
        <authorList>
            <person name="Varghese N."/>
        </authorList>
    </citation>
    <scope>NUCLEOTIDE SEQUENCE [LARGE SCALE GENOMIC DNA]</scope>
    <source>
        <strain evidence="4">DSM 45899</strain>
    </source>
</reference>
<gene>
    <name evidence="3" type="ORF">Ga0074812_108149</name>
</gene>
<keyword evidence="4" id="KW-1185">Reference proteome</keyword>
<dbReference type="SUPFAM" id="SSF52540">
    <property type="entry name" value="P-loop containing nucleoside triphosphate hydrolases"/>
    <property type="match status" value="1"/>
</dbReference>
<dbReference type="InterPro" id="IPR011990">
    <property type="entry name" value="TPR-like_helical_dom_sf"/>
</dbReference>
<dbReference type="PANTHER" id="PTHR46082">
    <property type="entry name" value="ATP/GTP-BINDING PROTEIN-RELATED"/>
    <property type="match status" value="1"/>
</dbReference>
<feature type="region of interest" description="Disordered" evidence="1">
    <location>
        <begin position="147"/>
        <end position="181"/>
    </location>
</feature>
<dbReference type="Gene3D" id="3.40.50.300">
    <property type="entry name" value="P-loop containing nucleotide triphosphate hydrolases"/>
    <property type="match status" value="1"/>
</dbReference>
<evidence type="ECO:0000256" key="1">
    <source>
        <dbReference type="SAM" id="MobiDB-lite"/>
    </source>
</evidence>
<evidence type="ECO:0000313" key="4">
    <source>
        <dbReference type="Proteomes" id="UP000198802"/>
    </source>
</evidence>
<dbReference type="Gene3D" id="3.40.50.10140">
    <property type="entry name" value="Toll/interleukin-1 receptor homology (TIR) domain"/>
    <property type="match status" value="1"/>
</dbReference>
<organism evidence="3 4">
    <name type="scientific">Parafrankia irregularis</name>
    <dbReference type="NCBI Taxonomy" id="795642"/>
    <lineage>
        <taxon>Bacteria</taxon>
        <taxon>Bacillati</taxon>
        <taxon>Actinomycetota</taxon>
        <taxon>Actinomycetes</taxon>
        <taxon>Frankiales</taxon>
        <taxon>Frankiaceae</taxon>
        <taxon>Parafrankia</taxon>
    </lineage>
</organism>
<dbReference type="GO" id="GO:0007165">
    <property type="term" value="P:signal transduction"/>
    <property type="evidence" value="ECO:0007669"/>
    <property type="project" value="InterPro"/>
</dbReference>
<dbReference type="SMART" id="SM00255">
    <property type="entry name" value="TIR"/>
    <property type="match status" value="1"/>
</dbReference>
<dbReference type="PROSITE" id="PS50104">
    <property type="entry name" value="TIR"/>
    <property type="match status" value="1"/>
</dbReference>
<name>A0A0S4QMB0_9ACTN</name>
<dbReference type="AlphaFoldDB" id="A0A0S4QMB0"/>
<dbReference type="Pfam" id="PF13424">
    <property type="entry name" value="TPR_12"/>
    <property type="match status" value="1"/>
</dbReference>
<dbReference type="InterPro" id="IPR035897">
    <property type="entry name" value="Toll_tir_struct_dom_sf"/>
</dbReference>
<protein>
    <submittedName>
        <fullName evidence="3">Tetratricopeptide repeat-containing protein</fullName>
    </submittedName>
</protein>
<feature type="domain" description="TIR" evidence="2">
    <location>
        <begin position="12"/>
        <end position="145"/>
    </location>
</feature>
<dbReference type="Gene3D" id="1.25.40.10">
    <property type="entry name" value="Tetratricopeptide repeat domain"/>
    <property type="match status" value="1"/>
</dbReference>
<sequence length="827" mass="88925">MDGVVGALGPRGQIDFFVSHAGQDAPWAEWIGETLERAGYSVELDVWDWTAGTHLVAALERALERAHRMIAVISPMYLERSWTSAQRYAAFAVHAEESEGFLVPVVVSPCAAVPRLLRPLSNIDLVGQDEPEARRRLLRALAPAASPDIRADRRPGHPPATLTGRTMLASPPDHGPDGAAGARGVAFPGGVSAVHNLPARDHFFTGRGDELQVMSDLLHGDAGPGLTAICALHGEPGMGKSQLALEYGWRNVTSYRTALWWINAEESTGAATGMAGLAEALGLAVSGGPSDLRRRVFQELSRSGDFLLIYDNVVDKAILDELPSGGHVIVTSRDPALSDRFPTVPVGTLPRAQTVLLLRRRAGRITEVEADRLATAVADLPSAAAQAGAFLAGSRTDPGTYCETLANAPDGLSLTTVASLEELARRDPAALDLLRRLAYLAPEPIPLAAHRTSGPDEGKAVLGRPGSLLVGDAATTGELVDVIIGLGLATVSDVRMTVQRPVRALVRASIPADSRRTVLVRAMRLLATADPGEPRTPAHWLAYAELTPHVVAIIHALDDQPCPEPARFRGLLLATCHYLQACGQFRLGLRLATRTHQRWTAVLGADHPDTLAAAARRAVAVYRNGQVEAARTLDVETLQRRRRVLGVDHPDTLTSASNLAVWLFTLGEWMKARGMDENTLARRREVLGSDHPDTLTSAANLAVRLAALGEHEAARVLDEDTFTRRRHLLGEDHPDTLTSAANLANRLAALGEHEAARALDENTLARRREVLGSDHPDTLTSAANLAHRLLALDERAAARALAEDTVARRRRLVDEEFTDPSESGRQT</sequence>
<dbReference type="Proteomes" id="UP000198802">
    <property type="component" value="Unassembled WGS sequence"/>
</dbReference>
<dbReference type="InterPro" id="IPR027417">
    <property type="entry name" value="P-loop_NTPase"/>
</dbReference>
<dbReference type="NCBIfam" id="NF040586">
    <property type="entry name" value="FxSxx_TPR"/>
    <property type="match status" value="1"/>
</dbReference>
<accession>A0A0S4QMB0</accession>
<dbReference type="InterPro" id="IPR053137">
    <property type="entry name" value="NLR-like"/>
</dbReference>
<dbReference type="SUPFAM" id="SSF48452">
    <property type="entry name" value="TPR-like"/>
    <property type="match status" value="2"/>
</dbReference>
<dbReference type="PANTHER" id="PTHR46082:SF6">
    <property type="entry name" value="AAA+ ATPASE DOMAIN-CONTAINING PROTEIN-RELATED"/>
    <property type="match status" value="1"/>
</dbReference>
<dbReference type="Pfam" id="PF13374">
    <property type="entry name" value="TPR_10"/>
    <property type="match status" value="3"/>
</dbReference>
<dbReference type="Pfam" id="PF13676">
    <property type="entry name" value="TIR_2"/>
    <property type="match status" value="1"/>
</dbReference>
<dbReference type="EMBL" id="FAOZ01000008">
    <property type="protein sequence ID" value="CUU56621.1"/>
    <property type="molecule type" value="Genomic_DNA"/>
</dbReference>
<evidence type="ECO:0000259" key="2">
    <source>
        <dbReference type="PROSITE" id="PS50104"/>
    </source>
</evidence>
<dbReference type="InterPro" id="IPR000157">
    <property type="entry name" value="TIR_dom"/>
</dbReference>
<evidence type="ECO:0000313" key="3">
    <source>
        <dbReference type="EMBL" id="CUU56621.1"/>
    </source>
</evidence>
<proteinExistence type="predicted"/>
<dbReference type="SUPFAM" id="SSF52200">
    <property type="entry name" value="Toll/Interleukin receptor TIR domain"/>
    <property type="match status" value="1"/>
</dbReference>